<evidence type="ECO:0000313" key="6">
    <source>
        <dbReference type="EMBL" id="VVO94543.1"/>
    </source>
</evidence>
<evidence type="ECO:0000313" key="7">
    <source>
        <dbReference type="Proteomes" id="UP000325723"/>
    </source>
</evidence>
<reference evidence="6 7" key="1">
    <citation type="submission" date="2019-09" db="EMBL/GenBank/DDBJ databases">
        <authorList>
            <person name="Chandra G."/>
            <person name="Truman W A."/>
        </authorList>
    </citation>
    <scope>NUCLEOTIDE SEQUENCE [LARGE SCALE GENOMIC DNA]</scope>
    <source>
        <strain evidence="6">PS900</strain>
    </source>
</reference>
<dbReference type="PANTHER" id="PTHR48051">
    <property type="match status" value="1"/>
</dbReference>
<feature type="domain" description="Dermonecrotic toxin N-terminal" evidence="5">
    <location>
        <begin position="105"/>
        <end position="369"/>
    </location>
</feature>
<accession>A0A8H2NRR1</accession>
<dbReference type="InterPro" id="IPR032675">
    <property type="entry name" value="LRR_dom_sf"/>
</dbReference>
<dbReference type="InterPro" id="IPR046673">
    <property type="entry name" value="ToxA_N"/>
</dbReference>
<dbReference type="InterPro" id="IPR050216">
    <property type="entry name" value="LRR_domain-containing"/>
</dbReference>
<feature type="region of interest" description="Disordered" evidence="4">
    <location>
        <begin position="1"/>
        <end position="23"/>
    </location>
</feature>
<proteinExistence type="predicted"/>
<dbReference type="InterPro" id="IPR001611">
    <property type="entry name" value="Leu-rich_rpt"/>
</dbReference>
<dbReference type="SMART" id="SM00369">
    <property type="entry name" value="LRR_TYP"/>
    <property type="match status" value="4"/>
</dbReference>
<name>A0A8H2NRR1_PSEFL</name>
<organism evidence="6 7">
    <name type="scientific">Pseudomonas fluorescens</name>
    <dbReference type="NCBI Taxonomy" id="294"/>
    <lineage>
        <taxon>Bacteria</taxon>
        <taxon>Pseudomonadati</taxon>
        <taxon>Pseudomonadota</taxon>
        <taxon>Gammaproteobacteria</taxon>
        <taxon>Pseudomonadales</taxon>
        <taxon>Pseudomonadaceae</taxon>
        <taxon>Pseudomonas</taxon>
    </lineage>
</organism>
<sequence>MYRTASSFAGFPSGLSKPTATDPMITESTTTIASDAFRPDAHFQHLQNVIPSWLRQAAPHRRGALRNITPALPAGLRAASKHHHTKLARLIARQVSSQNQVDKALANLQNPADFAEPLLMAELKRRFGLDLNVRETFLRLYLPDHLPWLRLKSGAARTWTVSLLDAALHNFESAETRFDAFEPASTYITAPSSNGQFLTLPLILEKMPVTVFTGMCRELDIGQRYKTYLEDNLGISNPVVAAVLQGKIRDSQKSAITAALHLAQMQKNLGSDTHSLILGLLDNLPHLRLHKQPWRCHDLTILNARLTGILLFAPDLERAREVVRVVAYIPGDPEQPIKEYPSSAAFAEELGQRLRDPAYQQFFSRFINHEDRGHFFAQLNQLLAPITWQPVQPGDSRPTWREQPNPRADLQIVATPVTGELWTHLYQSKLNKILNDAQVIAVSTATVDQKARWALWDSFTEIASTLLNIAAFVALPFVPFLGELMLGYMAYQLLDETFESVVDWAEGQSREAFGHLMGVVESVVQLGTFAAGGAIAAGEFRSVLPREIVEFIDRFNTVKRPDGDTRYWQPDLTTYEHPAVLPKDAKPDELGLHQHQGKNLLPLENRHYAVSKDPVTGEYRIDHPSRPDAYKPQLRHNGSGAWQTELDQPLSWDQATVLHRVGPDMQRFPTSTRERILDISGSHEDALRKMHVNAGQVPPLLADTLVRFGIDQDIQTFIDQIGSDQPEHFLKADPVTQLELLNENGYWPADKGLRLIDKNAQTLWQSPAPDVPVVQIDAARLTDGDLLKTFLLNLSDSEARTLMGEEFGHPSPGLENRTQRLRQILARLAEQKRQSLFDQRYRRLERGARAAVQVVMDAEPGLPRSVAQAIVDTANDLELQQLKNAIIAPRLAELSREAGLQVRVTRAYEGLDLPSTENNLDTDRLALHTLEKLPGWTAELRLEIRQYAHEGLLIDSLGSVDAPIRKVLVLREEGSYQAFDHDGEELSGMGSLYTCLLQAMPDSERTALNLNIGEGERLKQLIRQHALNRDALRALLIQHPNLKPTYDPKVMRLLGGSDGYRRMSGNTPTLQTRAQTLFPHLSAEELDAFVERLQQHPNGPRAELSRLMAQHAQLLETLSSWRNEIPLFIPDTQIGITPEQFAAQQQVRRQFTIDLADCWRQQWTVPDTALETTNFNFFQPIIGQLPTLSTDFSGVTMLTLEGSSATRGVHEFLRSFTGLRILKLRDFNLGRLPDTVSSLQLEELVLSNCAITLSPESQLELSGLHRLTTLDLFNNPLGLTPDVGSMPYLNYIDLSQTGITELPRDLLIRPRLRTALLNDNQIKEVPGTLLTLQRSTQEGFDLGNNPLSSATRERLKQYFQQTHQDFGIFAEEADIHRVQALYPMMDQEDASKFVFLLPGTLDEGRIALTRLEAELTTLENDLSAWTGNIPAVHPHSNQPFTAQQLLIEHSTRDAFRESVLRCWRRETDLDDLNDSQQAIIYDLSLDTRIIGNLPTLSADFSHVSLVYLSSESGLTTGVTRFLECFPKLQTLVINDFRLGDIPEAIFRMSDLKSLNLLDCHITLTPQSALNLAEMAHLEFIDLRNNPLGLAPDISQMTDLATLQLDNCGLTELPAGLLQLKSLEIVDLSGNAISQIPADLLELPLEVAESISLRGNPFSEESLQILLEYFRLTGVDFGVQEVIERAELELSTSEASEPED</sequence>
<dbReference type="GO" id="GO:0005737">
    <property type="term" value="C:cytoplasm"/>
    <property type="evidence" value="ECO:0007669"/>
    <property type="project" value="TreeGrafter"/>
</dbReference>
<evidence type="ECO:0000256" key="1">
    <source>
        <dbReference type="ARBA" id="ARBA00022614"/>
    </source>
</evidence>
<protein>
    <recommendedName>
        <fullName evidence="5">Dermonecrotic toxin N-terminal domain-containing protein</fullName>
    </recommendedName>
</protein>
<keyword evidence="2" id="KW-0677">Repeat</keyword>
<dbReference type="PROSITE" id="PS51450">
    <property type="entry name" value="LRR"/>
    <property type="match status" value="1"/>
</dbReference>
<dbReference type="Proteomes" id="UP000325723">
    <property type="component" value="Unassembled WGS sequence"/>
</dbReference>
<dbReference type="SUPFAM" id="SSF52058">
    <property type="entry name" value="L domain-like"/>
    <property type="match status" value="2"/>
</dbReference>
<evidence type="ECO:0000256" key="4">
    <source>
        <dbReference type="SAM" id="MobiDB-lite"/>
    </source>
</evidence>
<evidence type="ECO:0000259" key="5">
    <source>
        <dbReference type="Pfam" id="PF20178"/>
    </source>
</evidence>
<dbReference type="EMBL" id="CABVIE010000007">
    <property type="protein sequence ID" value="VVO94543.1"/>
    <property type="molecule type" value="Genomic_DNA"/>
</dbReference>
<keyword evidence="3" id="KW-0175">Coiled coil</keyword>
<keyword evidence="1" id="KW-0433">Leucine-rich repeat</keyword>
<dbReference type="Pfam" id="PF20178">
    <property type="entry name" value="ToxA_N"/>
    <property type="match status" value="1"/>
</dbReference>
<gene>
    <name evidence="6" type="ORF">PS900_02510</name>
</gene>
<dbReference type="PANTHER" id="PTHR48051:SF1">
    <property type="entry name" value="RAS SUPPRESSOR PROTEIN 1"/>
    <property type="match status" value="1"/>
</dbReference>
<feature type="coiled-coil region" evidence="3">
    <location>
        <begin position="1401"/>
        <end position="1428"/>
    </location>
</feature>
<dbReference type="InterPro" id="IPR003591">
    <property type="entry name" value="Leu-rich_rpt_typical-subtyp"/>
</dbReference>
<comment type="caution">
    <text evidence="6">The sequence shown here is derived from an EMBL/GenBank/DDBJ whole genome shotgun (WGS) entry which is preliminary data.</text>
</comment>
<dbReference type="Gene3D" id="3.80.10.10">
    <property type="entry name" value="Ribonuclease Inhibitor"/>
    <property type="match status" value="2"/>
</dbReference>
<evidence type="ECO:0000256" key="2">
    <source>
        <dbReference type="ARBA" id="ARBA00022737"/>
    </source>
</evidence>
<evidence type="ECO:0000256" key="3">
    <source>
        <dbReference type="SAM" id="Coils"/>
    </source>
</evidence>